<dbReference type="Pfam" id="PF04308">
    <property type="entry name" value="RNaseH_like"/>
    <property type="match status" value="1"/>
</dbReference>
<dbReference type="PANTHER" id="PTHR39961:SF1">
    <property type="entry name" value="DUF458 DOMAIN-CONTAINING PROTEIN"/>
    <property type="match status" value="1"/>
</dbReference>
<proteinExistence type="predicted"/>
<dbReference type="Proteomes" id="UP000657177">
    <property type="component" value="Unassembled WGS sequence"/>
</dbReference>
<name>A0A8J6LRF4_9FIRM</name>
<dbReference type="EMBL" id="JAAKDE010000001">
    <property type="protein sequence ID" value="MBA2132032.1"/>
    <property type="molecule type" value="Genomic_DNA"/>
</dbReference>
<gene>
    <name evidence="1" type="ORF">G5B42_00440</name>
</gene>
<protein>
    <submittedName>
        <fullName evidence="1">Ribonuclease H-like YkuK family protein</fullName>
    </submittedName>
</protein>
<dbReference type="AlphaFoldDB" id="A0A8J6LRF4"/>
<accession>A0A8J6LRF4</accession>
<reference evidence="1" key="1">
    <citation type="submission" date="2020-06" db="EMBL/GenBank/DDBJ databases">
        <title>Novel chitinolytic bacterium.</title>
        <authorList>
            <person name="Ungkulpasvich U."/>
            <person name="Kosugi A."/>
            <person name="Uke A."/>
        </authorList>
    </citation>
    <scope>NUCLEOTIDE SEQUENCE</scope>
    <source>
        <strain evidence="1">UUS1-1</strain>
    </source>
</reference>
<sequence>MNFISPSKGRLSFNQMFRDLLAFINEHPDDTYKMIVGTDSQERQDVYYVTAVVILREGKGGRFYYAKEKQKGQLSMKQRIFLEAARSLEVASRLAAKFMAVGKTDFNIEIHLDVGQQGRTKEIIREVVGMVTGSGFDARIKPDSYGATKVADKFTK</sequence>
<keyword evidence="2" id="KW-1185">Reference proteome</keyword>
<dbReference type="PANTHER" id="PTHR39961">
    <property type="entry name" value="HYPOTHETICAL CYTOSOLIC PROTEIN"/>
    <property type="match status" value="1"/>
</dbReference>
<comment type="caution">
    <text evidence="1">The sequence shown here is derived from an EMBL/GenBank/DDBJ whole genome shotgun (WGS) entry which is preliminary data.</text>
</comment>
<dbReference type="InterPro" id="IPR007405">
    <property type="entry name" value="Phage_KVP40_Orf299"/>
</dbReference>
<evidence type="ECO:0000313" key="2">
    <source>
        <dbReference type="Proteomes" id="UP000657177"/>
    </source>
</evidence>
<dbReference type="RefSeq" id="WP_181338549.1">
    <property type="nucleotide sequence ID" value="NZ_JAAKDE010000001.1"/>
</dbReference>
<evidence type="ECO:0000313" key="1">
    <source>
        <dbReference type="EMBL" id="MBA2132032.1"/>
    </source>
</evidence>
<organism evidence="1 2">
    <name type="scientific">Capillibacterium thermochitinicola</name>
    <dbReference type="NCBI Taxonomy" id="2699427"/>
    <lineage>
        <taxon>Bacteria</taxon>
        <taxon>Bacillati</taxon>
        <taxon>Bacillota</taxon>
        <taxon>Capillibacterium</taxon>
    </lineage>
</organism>